<evidence type="ECO:0000313" key="2">
    <source>
        <dbReference type="Proteomes" id="UP000494216"/>
    </source>
</evidence>
<reference evidence="1 2" key="1">
    <citation type="submission" date="2020-02" db="EMBL/GenBank/DDBJ databases">
        <authorList>
            <person name="Hogendoorn C."/>
        </authorList>
    </citation>
    <scope>NUCLEOTIDE SEQUENCE [LARGE SCALE GENOMIC DNA]</scope>
    <source>
        <strain evidence="1">METHB21</strain>
    </source>
</reference>
<name>A0A8S0WHD2_9GAMM</name>
<comment type="caution">
    <text evidence="1">The sequence shown here is derived from an EMBL/GenBank/DDBJ whole genome shotgun (WGS) entry which is preliminary data.</text>
</comment>
<keyword evidence="2" id="KW-1185">Reference proteome</keyword>
<organism evidence="1 2">
    <name type="scientific">Candidatus Methylobacter favarea</name>
    <dbReference type="NCBI Taxonomy" id="2707345"/>
    <lineage>
        <taxon>Bacteria</taxon>
        <taxon>Pseudomonadati</taxon>
        <taxon>Pseudomonadota</taxon>
        <taxon>Gammaproteobacteria</taxon>
        <taxon>Methylococcales</taxon>
        <taxon>Methylococcaceae</taxon>
        <taxon>Methylobacter</taxon>
    </lineage>
</organism>
<gene>
    <name evidence="1" type="ORF">METHB2_1250004</name>
</gene>
<protein>
    <submittedName>
        <fullName evidence="1">Uncharacterized protein</fullName>
    </submittedName>
</protein>
<dbReference type="AlphaFoldDB" id="A0A8S0WHD2"/>
<dbReference type="EMBL" id="CADCXN010000030">
    <property type="protein sequence ID" value="CAA9889719.1"/>
    <property type="molecule type" value="Genomic_DNA"/>
</dbReference>
<accession>A0A8S0WHD2</accession>
<dbReference type="Proteomes" id="UP000494216">
    <property type="component" value="Unassembled WGS sequence"/>
</dbReference>
<proteinExistence type="predicted"/>
<evidence type="ECO:0000313" key="1">
    <source>
        <dbReference type="EMBL" id="CAA9889719.1"/>
    </source>
</evidence>
<sequence length="44" mass="4850">MIIGSPGTVRKDGFATEEEAIAAGEALRVNKEKTVIATHFTWRF</sequence>